<name>A0A1X7VXJ6_AMPQE</name>
<protein>
    <submittedName>
        <fullName evidence="1">Uncharacterized protein</fullName>
    </submittedName>
</protein>
<organism evidence="1">
    <name type="scientific">Amphimedon queenslandica</name>
    <name type="common">Sponge</name>
    <dbReference type="NCBI Taxonomy" id="400682"/>
    <lineage>
        <taxon>Eukaryota</taxon>
        <taxon>Metazoa</taxon>
        <taxon>Porifera</taxon>
        <taxon>Demospongiae</taxon>
        <taxon>Heteroscleromorpha</taxon>
        <taxon>Haplosclerida</taxon>
        <taxon>Niphatidae</taxon>
        <taxon>Amphimedon</taxon>
    </lineage>
</organism>
<proteinExistence type="predicted"/>
<dbReference type="InParanoid" id="A0A1X7VXJ6"/>
<dbReference type="EnsemblMetazoa" id="Aqu2.1.44595_001">
    <property type="protein sequence ID" value="Aqu2.1.44595_001"/>
    <property type="gene ID" value="Aqu2.1.44595"/>
</dbReference>
<evidence type="ECO:0000313" key="1">
    <source>
        <dbReference type="EnsemblMetazoa" id="Aqu2.1.44595_001"/>
    </source>
</evidence>
<sequence length="60" mass="6668">ISYCHIIMIVTPNTKGVGFRKDSAMYEVDLLKSDAHGDVVSKISATQVLDEFDDNSLEHN</sequence>
<accession>A0A1X7VXJ6</accession>
<dbReference type="AlphaFoldDB" id="A0A1X7VXJ6"/>
<reference evidence="1" key="1">
    <citation type="submission" date="2017-05" db="UniProtKB">
        <authorList>
            <consortium name="EnsemblMetazoa"/>
        </authorList>
    </citation>
    <scope>IDENTIFICATION</scope>
</reference>